<accession>A0A6J5FGT2</accession>
<evidence type="ECO:0000313" key="1">
    <source>
        <dbReference type="EMBL" id="CAB3779308.1"/>
    </source>
</evidence>
<gene>
    <name evidence="1" type="ORF">LMG28688_00798</name>
</gene>
<reference evidence="1 2" key="1">
    <citation type="submission" date="2020-04" db="EMBL/GenBank/DDBJ databases">
        <authorList>
            <person name="De Canck E."/>
        </authorList>
    </citation>
    <scope>NUCLEOTIDE SEQUENCE [LARGE SCALE GENOMIC DNA]</scope>
    <source>
        <strain evidence="1 2">LMG 28688</strain>
    </source>
</reference>
<proteinExistence type="predicted"/>
<dbReference type="Proteomes" id="UP000494119">
    <property type="component" value="Unassembled WGS sequence"/>
</dbReference>
<protein>
    <submittedName>
        <fullName evidence="1">Uncharacterized protein</fullName>
    </submittedName>
</protein>
<name>A0A6J5FGT2_9BURK</name>
<organism evidence="1 2">
    <name type="scientific">Paraburkholderia caffeinitolerans</name>
    <dbReference type="NCBI Taxonomy" id="1723730"/>
    <lineage>
        <taxon>Bacteria</taxon>
        <taxon>Pseudomonadati</taxon>
        <taxon>Pseudomonadota</taxon>
        <taxon>Betaproteobacteria</taxon>
        <taxon>Burkholderiales</taxon>
        <taxon>Burkholderiaceae</taxon>
        <taxon>Paraburkholderia</taxon>
    </lineage>
</organism>
<dbReference type="RefSeq" id="WP_175194255.1">
    <property type="nucleotide sequence ID" value="NZ_CADIKL010000003.1"/>
</dbReference>
<dbReference type="EMBL" id="CADIKL010000003">
    <property type="protein sequence ID" value="CAB3779308.1"/>
    <property type="molecule type" value="Genomic_DNA"/>
</dbReference>
<keyword evidence="2" id="KW-1185">Reference proteome</keyword>
<evidence type="ECO:0000313" key="2">
    <source>
        <dbReference type="Proteomes" id="UP000494119"/>
    </source>
</evidence>
<dbReference type="AlphaFoldDB" id="A0A6J5FGT2"/>
<sequence length="309" mass="34146">MNQTHIGEHDLKTSDGGRGYIAEFFAKRLRRHDFQRYIKQRLAADFACVLAKHLSERDTAAPTFPSDAAQAPMRHFVYDNDCGYEEFDTDEARDKAHQAAIDGYLDDGWSEEVTSVVSGIVTHRTVQTNVEHRPPRCTEHPEQDNDDCDVCLAWGEFPNHDFDICCRYEPEQIAAAPAVPAAAAPRNETLPFESALFELINKIDSNLDTGDMLEDAKRASAALDAILSKGDLVANAHDYFRDSQDRYEKSIEFRIGWNACLDALVNARAVAPTPTVAADAAALAKCAYNDKACELRCMGQAGGECKAAP</sequence>